<dbReference type="GO" id="GO:0003964">
    <property type="term" value="F:RNA-directed DNA polymerase activity"/>
    <property type="evidence" value="ECO:0007669"/>
    <property type="project" value="UniProtKB-KW"/>
</dbReference>
<keyword evidence="5" id="KW-0378">Hydrolase</keyword>
<evidence type="ECO:0000313" key="9">
    <source>
        <dbReference type="EMBL" id="KRZ19403.1"/>
    </source>
</evidence>
<dbReference type="InterPro" id="IPR041373">
    <property type="entry name" value="RT_RNaseH"/>
</dbReference>
<gene>
    <name evidence="9" type="ORF">T11_8895</name>
</gene>
<evidence type="ECO:0000256" key="5">
    <source>
        <dbReference type="ARBA" id="ARBA00022801"/>
    </source>
</evidence>
<dbReference type="AlphaFoldDB" id="A0A0V1I9A9"/>
<keyword evidence="10" id="KW-1185">Reference proteome</keyword>
<dbReference type="EMBL" id="JYDP01000001">
    <property type="protein sequence ID" value="KRZ19403.1"/>
    <property type="molecule type" value="Genomic_DNA"/>
</dbReference>
<evidence type="ECO:0000256" key="7">
    <source>
        <dbReference type="SAM" id="MobiDB-lite"/>
    </source>
</evidence>
<comment type="caution">
    <text evidence="9">The sequence shown here is derived from an EMBL/GenBank/DDBJ whole genome shotgun (WGS) entry which is preliminary data.</text>
</comment>
<organism evidence="9 10">
    <name type="scientific">Trichinella zimbabwensis</name>
    <dbReference type="NCBI Taxonomy" id="268475"/>
    <lineage>
        <taxon>Eukaryota</taxon>
        <taxon>Metazoa</taxon>
        <taxon>Ecdysozoa</taxon>
        <taxon>Nematoda</taxon>
        <taxon>Enoplea</taxon>
        <taxon>Dorylaimia</taxon>
        <taxon>Trichinellida</taxon>
        <taxon>Trichinellidae</taxon>
        <taxon>Trichinella</taxon>
    </lineage>
</organism>
<sequence>MTDVVVLKQSRTRQFPLEACYNGGLYGKLCHCDMRAPEWLEKLEDFLYTIDVSASNYGVDGRYPLSDATWRELYPVGTRRDNSLHELKRSTATQSSMERRRLPEADQRRPRMDAILLGKDDFGRMNLVRNRIETARARPIKQPLRRLLRGPSGPRCEEKGWPRAICVDYRKLNALMRIDDTLDLASGCWKVEVAKADRLKRGWNRPREDSSGFNLPFIVDMDVSEDAVVAVLSQETEAARQLVVACASHAPSQCATKKEVIALSWDVRCFRPFVYEYDFNVVHQHGQKHWNAGVLSRSTFEQSEAGDTSSKGNVVIMVFGPTSST</sequence>
<feature type="region of interest" description="Disordered" evidence="7">
    <location>
        <begin position="84"/>
        <end position="107"/>
    </location>
</feature>
<evidence type="ECO:0000256" key="6">
    <source>
        <dbReference type="ARBA" id="ARBA00022918"/>
    </source>
</evidence>
<dbReference type="OrthoDB" id="40579at2759"/>
<dbReference type="Proteomes" id="UP000055024">
    <property type="component" value="Unassembled WGS sequence"/>
</dbReference>
<dbReference type="GO" id="GO:0004519">
    <property type="term" value="F:endonuclease activity"/>
    <property type="evidence" value="ECO:0007669"/>
    <property type="project" value="UniProtKB-KW"/>
</dbReference>
<evidence type="ECO:0000259" key="8">
    <source>
        <dbReference type="Pfam" id="PF17917"/>
    </source>
</evidence>
<feature type="compositionally biased region" description="Basic and acidic residues" evidence="7">
    <location>
        <begin position="97"/>
        <end position="107"/>
    </location>
</feature>
<protein>
    <recommendedName>
        <fullName evidence="8">Reverse transcriptase RNase H-like domain-containing protein</fullName>
    </recommendedName>
</protein>
<keyword evidence="1" id="KW-0808">Transferase</keyword>
<evidence type="ECO:0000256" key="4">
    <source>
        <dbReference type="ARBA" id="ARBA00022759"/>
    </source>
</evidence>
<reference evidence="9 10" key="1">
    <citation type="submission" date="2015-01" db="EMBL/GenBank/DDBJ databases">
        <title>Evolution of Trichinella species and genotypes.</title>
        <authorList>
            <person name="Korhonen P.K."/>
            <person name="Edoardo P."/>
            <person name="Giuseppe L.R."/>
            <person name="Gasser R.B."/>
        </authorList>
    </citation>
    <scope>NUCLEOTIDE SEQUENCE [LARGE SCALE GENOMIC DNA]</scope>
    <source>
        <strain evidence="9">ISS1029</strain>
    </source>
</reference>
<dbReference type="GO" id="GO:0016787">
    <property type="term" value="F:hydrolase activity"/>
    <property type="evidence" value="ECO:0007669"/>
    <property type="project" value="UniProtKB-KW"/>
</dbReference>
<evidence type="ECO:0000256" key="3">
    <source>
        <dbReference type="ARBA" id="ARBA00022722"/>
    </source>
</evidence>
<evidence type="ECO:0000256" key="2">
    <source>
        <dbReference type="ARBA" id="ARBA00022695"/>
    </source>
</evidence>
<keyword evidence="4" id="KW-0255">Endonuclease</keyword>
<keyword evidence="6" id="KW-0695">RNA-directed DNA polymerase</keyword>
<evidence type="ECO:0000256" key="1">
    <source>
        <dbReference type="ARBA" id="ARBA00022679"/>
    </source>
</evidence>
<dbReference type="Pfam" id="PF17917">
    <property type="entry name" value="RT_RNaseH"/>
    <property type="match status" value="1"/>
</dbReference>
<keyword evidence="3" id="KW-0540">Nuclease</keyword>
<proteinExistence type="predicted"/>
<feature type="domain" description="Reverse transcriptase RNase H-like" evidence="8">
    <location>
        <begin position="213"/>
        <end position="287"/>
    </location>
</feature>
<evidence type="ECO:0000313" key="10">
    <source>
        <dbReference type="Proteomes" id="UP000055024"/>
    </source>
</evidence>
<name>A0A0V1I9A9_9BILA</name>
<keyword evidence="2" id="KW-0548">Nucleotidyltransferase</keyword>
<accession>A0A0V1I9A9</accession>